<reference evidence="2 3" key="1">
    <citation type="submission" date="2016-10" db="EMBL/GenBank/DDBJ databases">
        <authorList>
            <person name="de Groot N.N."/>
        </authorList>
    </citation>
    <scope>NUCLEOTIDE SEQUENCE [LARGE SCALE GENOMIC DNA]</scope>
    <source>
        <strain evidence="2 3">CGMCC 1.8712</strain>
    </source>
</reference>
<evidence type="ECO:0008006" key="4">
    <source>
        <dbReference type="Google" id="ProtNLM"/>
    </source>
</evidence>
<organism evidence="2 3">
    <name type="scientific">Haloplanus vescus</name>
    <dbReference type="NCBI Taxonomy" id="555874"/>
    <lineage>
        <taxon>Archaea</taxon>
        <taxon>Methanobacteriati</taxon>
        <taxon>Methanobacteriota</taxon>
        <taxon>Stenosarchaea group</taxon>
        <taxon>Halobacteria</taxon>
        <taxon>Halobacteriales</taxon>
        <taxon>Haloferacaceae</taxon>
        <taxon>Haloplanus</taxon>
    </lineage>
</organism>
<dbReference type="InterPro" id="IPR052019">
    <property type="entry name" value="F420H2_bilvrd_red/Heme_oxyg"/>
</dbReference>
<name>A0A1H3X7Z8_9EURY</name>
<evidence type="ECO:0000256" key="1">
    <source>
        <dbReference type="ARBA" id="ARBA00023002"/>
    </source>
</evidence>
<dbReference type="STRING" id="555874.SAMN04488065_1374"/>
<gene>
    <name evidence="2" type="ORF">SAMN04488065_1374</name>
</gene>
<dbReference type="SUPFAM" id="SSF50475">
    <property type="entry name" value="FMN-binding split barrel"/>
    <property type="match status" value="1"/>
</dbReference>
<dbReference type="InterPro" id="IPR012349">
    <property type="entry name" value="Split_barrel_FMN-bd"/>
</dbReference>
<dbReference type="EMBL" id="FNQT01000001">
    <property type="protein sequence ID" value="SDZ94794.1"/>
    <property type="molecule type" value="Genomic_DNA"/>
</dbReference>
<dbReference type="RefSeq" id="WP_092633189.1">
    <property type="nucleotide sequence ID" value="NZ_FNQT01000001.1"/>
</dbReference>
<dbReference type="GO" id="GO:0070967">
    <property type="term" value="F:coenzyme F420 binding"/>
    <property type="evidence" value="ECO:0007669"/>
    <property type="project" value="TreeGrafter"/>
</dbReference>
<dbReference type="GO" id="GO:0016627">
    <property type="term" value="F:oxidoreductase activity, acting on the CH-CH group of donors"/>
    <property type="evidence" value="ECO:0007669"/>
    <property type="project" value="TreeGrafter"/>
</dbReference>
<sequence length="152" mass="16973">MPEYTGEWDRAGVAAYLADARVPIRLACRTPAGGLWMLSLWYRFDADAERLVCATSANANVVEYLRADDGVAFEVSDNDPPYRGVRGNGRATIGPDEEKAVLRSLLERYLGGTDSSLADRLLAPDREEVVVELDPKRVYSWDFSERMRGVNE</sequence>
<dbReference type="AlphaFoldDB" id="A0A1H3X7Z8"/>
<protein>
    <recommendedName>
        <fullName evidence="4">Pyridoxamine 5'-phosphate oxidase</fullName>
    </recommendedName>
</protein>
<dbReference type="Gene3D" id="2.30.110.10">
    <property type="entry name" value="Electron Transport, Fmn-binding Protein, Chain A"/>
    <property type="match status" value="1"/>
</dbReference>
<accession>A0A1H3X7Z8</accession>
<dbReference type="OrthoDB" id="139492at2157"/>
<keyword evidence="1" id="KW-0560">Oxidoreductase</keyword>
<evidence type="ECO:0000313" key="3">
    <source>
        <dbReference type="Proteomes" id="UP000236755"/>
    </source>
</evidence>
<evidence type="ECO:0000313" key="2">
    <source>
        <dbReference type="EMBL" id="SDZ94794.1"/>
    </source>
</evidence>
<dbReference type="Proteomes" id="UP000236755">
    <property type="component" value="Unassembled WGS sequence"/>
</dbReference>
<dbReference type="PANTHER" id="PTHR35176">
    <property type="entry name" value="HEME OXYGENASE HI_0854-RELATED"/>
    <property type="match status" value="1"/>
</dbReference>
<keyword evidence="3" id="KW-1185">Reference proteome</keyword>
<proteinExistence type="predicted"/>
<dbReference type="PANTHER" id="PTHR35176:SF6">
    <property type="entry name" value="HEME OXYGENASE HI_0854-RELATED"/>
    <property type="match status" value="1"/>
</dbReference>
<dbReference type="GO" id="GO:0005829">
    <property type="term" value="C:cytosol"/>
    <property type="evidence" value="ECO:0007669"/>
    <property type="project" value="TreeGrafter"/>
</dbReference>